<dbReference type="SUPFAM" id="SSF56784">
    <property type="entry name" value="HAD-like"/>
    <property type="match status" value="1"/>
</dbReference>
<dbReference type="Gene3D" id="1.20.1110.10">
    <property type="entry name" value="Calcium-transporting ATPase, transmembrane domain"/>
    <property type="match status" value="1"/>
</dbReference>
<comment type="caution">
    <text evidence="8">The sequence shown here is derived from an EMBL/GenBank/DDBJ whole genome shotgun (WGS) entry which is preliminary data.</text>
</comment>
<dbReference type="InterPro" id="IPR023298">
    <property type="entry name" value="ATPase_P-typ_TM_dom_sf"/>
</dbReference>
<dbReference type="GO" id="GO:0005391">
    <property type="term" value="F:P-type sodium:potassium-exchanging transporter activity"/>
    <property type="evidence" value="ECO:0007669"/>
    <property type="project" value="TreeGrafter"/>
</dbReference>
<evidence type="ECO:0000256" key="3">
    <source>
        <dbReference type="ARBA" id="ARBA00022692"/>
    </source>
</evidence>
<name>A0A2A2LDY9_9BILA</name>
<dbReference type="InterPro" id="IPR001757">
    <property type="entry name" value="P_typ_ATPase"/>
</dbReference>
<feature type="domain" description="Cation-transporting P-type ATPase C-terminal" evidence="7">
    <location>
        <begin position="100"/>
        <end position="301"/>
    </location>
</feature>
<evidence type="ECO:0000256" key="5">
    <source>
        <dbReference type="ARBA" id="ARBA00023136"/>
    </source>
</evidence>
<dbReference type="GO" id="GO:1902600">
    <property type="term" value="P:proton transmembrane transport"/>
    <property type="evidence" value="ECO:0007669"/>
    <property type="project" value="TreeGrafter"/>
</dbReference>
<dbReference type="OrthoDB" id="3352408at2759"/>
<keyword evidence="9" id="KW-1185">Reference proteome</keyword>
<comment type="subcellular location">
    <subcellularLocation>
        <location evidence="1">Cell membrane</location>
        <topology evidence="1">Multi-pass membrane protein</topology>
    </subcellularLocation>
</comment>
<keyword evidence="2" id="KW-1003">Cell membrane</keyword>
<keyword evidence="3 6" id="KW-0812">Transmembrane</keyword>
<dbReference type="EMBL" id="LIAE01006844">
    <property type="protein sequence ID" value="PAV84491.1"/>
    <property type="molecule type" value="Genomic_DNA"/>
</dbReference>
<dbReference type="SUPFAM" id="SSF81665">
    <property type="entry name" value="Calcium ATPase, transmembrane domain M"/>
    <property type="match status" value="1"/>
</dbReference>
<dbReference type="GO" id="GO:0016887">
    <property type="term" value="F:ATP hydrolysis activity"/>
    <property type="evidence" value="ECO:0007669"/>
    <property type="project" value="InterPro"/>
</dbReference>
<feature type="transmembrane region" description="Helical" evidence="6">
    <location>
        <begin position="70"/>
        <end position="89"/>
    </location>
</feature>
<feature type="transmembrane region" description="Helical" evidence="6">
    <location>
        <begin position="277"/>
        <end position="295"/>
    </location>
</feature>
<dbReference type="AlphaFoldDB" id="A0A2A2LDY9"/>
<sequence>MQKRKQVIAMTGDGVNDSPALKKADIGIGMGSGSEVAKQAADIILMKDNFASIVTSIKEGRLMFENIKKLMAYVMPHAITELWGIWLYYLFGMPAATNSLIVLSMDLGTEIPPGIAMCNEPFESDIMERPPRRNGKNIVSKALLFYTYGYIGFLQAIACFLSYCYIFWSHGINISDLWMSALDHWKADGTNFTSNGHTFTVDEQLYINRQAMSAWQVGMVFGQMFHLFSARSLRESMFKHGFFTNKSAILAVILEGIMLAIFIYVPGVNKFLGGAPVPVWCWVIVAAYSIGIFFLNEIRKYCIRRWPKNLIVRIFKF</sequence>
<dbReference type="PRINTS" id="PR00120">
    <property type="entry name" value="HATPASE"/>
</dbReference>
<dbReference type="InterPro" id="IPR023214">
    <property type="entry name" value="HAD_sf"/>
</dbReference>
<dbReference type="Gene3D" id="3.40.50.1000">
    <property type="entry name" value="HAD superfamily/HAD-like"/>
    <property type="match status" value="1"/>
</dbReference>
<dbReference type="PANTHER" id="PTHR43294:SF21">
    <property type="entry name" value="CATION TRANSPORTING ATPASE"/>
    <property type="match status" value="1"/>
</dbReference>
<dbReference type="InterPro" id="IPR036412">
    <property type="entry name" value="HAD-like_sf"/>
</dbReference>
<accession>A0A2A2LDY9</accession>
<evidence type="ECO:0000259" key="7">
    <source>
        <dbReference type="Pfam" id="PF00689"/>
    </source>
</evidence>
<evidence type="ECO:0000256" key="6">
    <source>
        <dbReference type="SAM" id="Phobius"/>
    </source>
</evidence>
<gene>
    <name evidence="8" type="ORF">WR25_25241</name>
</gene>
<feature type="transmembrane region" description="Helical" evidence="6">
    <location>
        <begin position="143"/>
        <end position="168"/>
    </location>
</feature>
<evidence type="ECO:0000256" key="2">
    <source>
        <dbReference type="ARBA" id="ARBA00022475"/>
    </source>
</evidence>
<dbReference type="NCBIfam" id="TIGR01494">
    <property type="entry name" value="ATPase_P-type"/>
    <property type="match status" value="1"/>
</dbReference>
<evidence type="ECO:0000313" key="9">
    <source>
        <dbReference type="Proteomes" id="UP000218231"/>
    </source>
</evidence>
<dbReference type="Proteomes" id="UP000218231">
    <property type="component" value="Unassembled WGS sequence"/>
</dbReference>
<proteinExistence type="predicted"/>
<dbReference type="PANTHER" id="PTHR43294">
    <property type="entry name" value="SODIUM/POTASSIUM-TRANSPORTING ATPASE SUBUNIT ALPHA"/>
    <property type="match status" value="1"/>
</dbReference>
<reference evidence="8 9" key="1">
    <citation type="journal article" date="2017" name="Curr. Biol.">
        <title>Genome architecture and evolution of a unichromosomal asexual nematode.</title>
        <authorList>
            <person name="Fradin H."/>
            <person name="Zegar C."/>
            <person name="Gutwein M."/>
            <person name="Lucas J."/>
            <person name="Kovtun M."/>
            <person name="Corcoran D."/>
            <person name="Baugh L.R."/>
            <person name="Kiontke K."/>
            <person name="Gunsalus K."/>
            <person name="Fitch D.H."/>
            <person name="Piano F."/>
        </authorList>
    </citation>
    <scope>NUCLEOTIDE SEQUENCE [LARGE SCALE GENOMIC DNA]</scope>
    <source>
        <strain evidence="8">PF1309</strain>
    </source>
</reference>
<dbReference type="GO" id="GO:0005524">
    <property type="term" value="F:ATP binding"/>
    <property type="evidence" value="ECO:0007669"/>
    <property type="project" value="InterPro"/>
</dbReference>
<dbReference type="InterPro" id="IPR006068">
    <property type="entry name" value="ATPase_P-typ_cation-transptr_C"/>
</dbReference>
<keyword evidence="5 6" id="KW-0472">Membrane</keyword>
<dbReference type="GO" id="GO:1990573">
    <property type="term" value="P:potassium ion import across plasma membrane"/>
    <property type="evidence" value="ECO:0007669"/>
    <property type="project" value="TreeGrafter"/>
</dbReference>
<dbReference type="STRING" id="2018661.A0A2A2LDY9"/>
<feature type="transmembrane region" description="Helical" evidence="6">
    <location>
        <begin position="248"/>
        <end position="265"/>
    </location>
</feature>
<evidence type="ECO:0000313" key="8">
    <source>
        <dbReference type="EMBL" id="PAV84491.1"/>
    </source>
</evidence>
<evidence type="ECO:0000256" key="1">
    <source>
        <dbReference type="ARBA" id="ARBA00004651"/>
    </source>
</evidence>
<organism evidence="8 9">
    <name type="scientific">Diploscapter pachys</name>
    <dbReference type="NCBI Taxonomy" id="2018661"/>
    <lineage>
        <taxon>Eukaryota</taxon>
        <taxon>Metazoa</taxon>
        <taxon>Ecdysozoa</taxon>
        <taxon>Nematoda</taxon>
        <taxon>Chromadorea</taxon>
        <taxon>Rhabditida</taxon>
        <taxon>Rhabditina</taxon>
        <taxon>Rhabditomorpha</taxon>
        <taxon>Rhabditoidea</taxon>
        <taxon>Rhabditidae</taxon>
        <taxon>Diploscapter</taxon>
    </lineage>
</organism>
<dbReference type="Pfam" id="PF08282">
    <property type="entry name" value="Hydrolase_3"/>
    <property type="match status" value="1"/>
</dbReference>
<dbReference type="GO" id="GO:0006883">
    <property type="term" value="P:intracellular sodium ion homeostasis"/>
    <property type="evidence" value="ECO:0007669"/>
    <property type="project" value="TreeGrafter"/>
</dbReference>
<dbReference type="GO" id="GO:0005886">
    <property type="term" value="C:plasma membrane"/>
    <property type="evidence" value="ECO:0007669"/>
    <property type="project" value="UniProtKB-SubCell"/>
</dbReference>
<keyword evidence="4 6" id="KW-1133">Transmembrane helix</keyword>
<protein>
    <recommendedName>
        <fullName evidence="7">Cation-transporting P-type ATPase C-terminal domain-containing protein</fullName>
    </recommendedName>
</protein>
<evidence type="ECO:0000256" key="4">
    <source>
        <dbReference type="ARBA" id="ARBA00022989"/>
    </source>
</evidence>
<dbReference type="Pfam" id="PF00689">
    <property type="entry name" value="Cation_ATPase_C"/>
    <property type="match status" value="1"/>
</dbReference>
<dbReference type="GO" id="GO:0030007">
    <property type="term" value="P:intracellular potassium ion homeostasis"/>
    <property type="evidence" value="ECO:0007669"/>
    <property type="project" value="TreeGrafter"/>
</dbReference>
<dbReference type="InterPro" id="IPR050510">
    <property type="entry name" value="Cation_transp_ATPase_P-type"/>
</dbReference>
<dbReference type="PRINTS" id="PR00119">
    <property type="entry name" value="CATATPASE"/>
</dbReference>
<dbReference type="FunFam" id="1.20.1110.10:FF:000095">
    <property type="entry name" value="Sodium/potassium-transporting ATPase subunit alpha-1"/>
    <property type="match status" value="1"/>
</dbReference>
<dbReference type="GO" id="GO:0036376">
    <property type="term" value="P:sodium ion export across plasma membrane"/>
    <property type="evidence" value="ECO:0007669"/>
    <property type="project" value="TreeGrafter"/>
</dbReference>